<dbReference type="EMBL" id="JACEFB010000016">
    <property type="protein sequence ID" value="MBA2227594.1"/>
    <property type="molecule type" value="Genomic_DNA"/>
</dbReference>
<organism evidence="3 4">
    <name type="scientific">Thermogemmata fonticola</name>
    <dbReference type="NCBI Taxonomy" id="2755323"/>
    <lineage>
        <taxon>Bacteria</taxon>
        <taxon>Pseudomonadati</taxon>
        <taxon>Planctomycetota</taxon>
        <taxon>Planctomycetia</taxon>
        <taxon>Gemmatales</taxon>
        <taxon>Gemmataceae</taxon>
        <taxon>Thermogemmata</taxon>
    </lineage>
</organism>
<feature type="region of interest" description="Disordered" evidence="1">
    <location>
        <begin position="1"/>
        <end position="20"/>
    </location>
</feature>
<dbReference type="AlphaFoldDB" id="A0A7V8VGG0"/>
<dbReference type="Pfam" id="PF23400">
    <property type="entry name" value="CARF_Card1"/>
    <property type="match status" value="1"/>
</dbReference>
<dbReference type="RefSeq" id="WP_194539458.1">
    <property type="nucleotide sequence ID" value="NZ_JACEFB010000016.1"/>
</dbReference>
<dbReference type="InterPro" id="IPR011335">
    <property type="entry name" value="Restrct_endonuc-II-like"/>
</dbReference>
<dbReference type="Proteomes" id="UP000542342">
    <property type="component" value="Unassembled WGS sequence"/>
</dbReference>
<sequence length="510" mass="57661">MNTETPSAAPTESIASDTSQAFPPPTALILLASEQLWPNVESVEYWKDSLQHIFIYHTEDERRSVLPAQRLGHFCQARCPHVQVDYADGDGKPESVVAKIEGWLVQYPQYQWVINATGGTKLMFLGAASLIGRPHVSVIYRELNGSWYHLTNHNGYLETLPLDIPPQVTDRIPLETLLQTLWWDEGTVIDLRHPKPLDIVRLTQLLIQHEGKWREAFTACGVPPEKEDNNSGHLFERYVAAILLAIGVPPQNIARNVRKEGKQSQQKNDPKKGGQHLHEIDIVVNHQSRIYVLDCKLQGEGNGGGRGAQLMQQIRNLSDTVRQLGGVGAVGVLLRPNRTFFDEERTYAEGIGLRVLDRSKLSTFFEELARILGIPTVPAVLQNAQQLWQNPVFAERVFPGSPRTHQIARSSSESGIVGLENYLCEWSRTLGQNWAVCQLWDNYFLLRYDQRKGQGNIHQIARHLPQNIGCINSESEQLWTSGTGDTGYWLFQANPEDVRRFFKPYVGRDL</sequence>
<evidence type="ECO:0000313" key="3">
    <source>
        <dbReference type="EMBL" id="MBA2227594.1"/>
    </source>
</evidence>
<feature type="region of interest" description="Disordered" evidence="1">
    <location>
        <begin position="257"/>
        <end position="276"/>
    </location>
</feature>
<evidence type="ECO:0000256" key="1">
    <source>
        <dbReference type="SAM" id="MobiDB-lite"/>
    </source>
</evidence>
<evidence type="ECO:0000259" key="2">
    <source>
        <dbReference type="Pfam" id="PF23400"/>
    </source>
</evidence>
<keyword evidence="4" id="KW-1185">Reference proteome</keyword>
<dbReference type="Gene3D" id="3.40.50.10770">
    <property type="entry name" value="Hypothetical protein VC1899 like domain (Restriction endonuclease-like)"/>
    <property type="match status" value="1"/>
</dbReference>
<dbReference type="GO" id="GO:0003676">
    <property type="term" value="F:nucleic acid binding"/>
    <property type="evidence" value="ECO:0007669"/>
    <property type="project" value="InterPro"/>
</dbReference>
<gene>
    <name evidence="3" type="ORF">H0921_15655</name>
</gene>
<dbReference type="Gene3D" id="3.40.1350.10">
    <property type="match status" value="1"/>
</dbReference>
<name>A0A7V8VGG0_9BACT</name>
<dbReference type="SUPFAM" id="SSF52980">
    <property type="entry name" value="Restriction endonuclease-like"/>
    <property type="match status" value="1"/>
</dbReference>
<dbReference type="InterPro" id="IPR011856">
    <property type="entry name" value="tRNA_endonuc-like_dom_sf"/>
</dbReference>
<comment type="caution">
    <text evidence="3">The sequence shown here is derived from an EMBL/GenBank/DDBJ whole genome shotgun (WGS) entry which is preliminary data.</text>
</comment>
<proteinExistence type="predicted"/>
<protein>
    <recommendedName>
        <fullName evidence="2">Card1 CARF domain-containing protein</fullName>
    </recommendedName>
</protein>
<evidence type="ECO:0000313" key="4">
    <source>
        <dbReference type="Proteomes" id="UP000542342"/>
    </source>
</evidence>
<accession>A0A7V8VGG0</accession>
<reference evidence="3 4" key="1">
    <citation type="submission" date="2020-07" db="EMBL/GenBank/DDBJ databases">
        <title>Thermogemmata thermophila gen. nov., sp. nov., a novel moderate thermophilic planctomycete from a Kamchatka hot spring.</title>
        <authorList>
            <person name="Elcheninov A.G."/>
            <person name="Podosokorskaya O.A."/>
            <person name="Kovaleva O.L."/>
            <person name="Novikov A."/>
            <person name="Bonch-Osmolovskaya E.A."/>
            <person name="Toshchakov S.V."/>
            <person name="Kublanov I.V."/>
        </authorList>
    </citation>
    <scope>NUCLEOTIDE SEQUENCE [LARGE SCALE GENOMIC DNA]</scope>
    <source>
        <strain evidence="3 4">2918</strain>
    </source>
</reference>
<feature type="domain" description="Card1 CARF" evidence="2">
    <location>
        <begin position="28"/>
        <end position="153"/>
    </location>
</feature>
<dbReference type="InterPro" id="IPR056339">
    <property type="entry name" value="CARF_Card1"/>
</dbReference>